<keyword evidence="2" id="KW-1185">Reference proteome</keyword>
<evidence type="ECO:0000313" key="1">
    <source>
        <dbReference type="EMBL" id="GJT39789.1"/>
    </source>
</evidence>
<dbReference type="PANTHER" id="PTHR32278">
    <property type="entry name" value="F-BOX DOMAIN-CONTAINING PROTEIN"/>
    <property type="match status" value="1"/>
</dbReference>
<name>A0ABQ5DSI7_9ASTR</name>
<protein>
    <submittedName>
        <fullName evidence="1">Phloem protein 2-like protein</fullName>
    </submittedName>
</protein>
<dbReference type="Pfam" id="PF14299">
    <property type="entry name" value="PP2"/>
    <property type="match status" value="1"/>
</dbReference>
<reference evidence="1" key="2">
    <citation type="submission" date="2022-01" db="EMBL/GenBank/DDBJ databases">
        <authorList>
            <person name="Yamashiro T."/>
            <person name="Shiraishi A."/>
            <person name="Satake H."/>
            <person name="Nakayama K."/>
        </authorList>
    </citation>
    <scope>NUCLEOTIDE SEQUENCE</scope>
</reference>
<sequence>MVELFRFRKSEESIDSSLLLENFSRYHCGNLGVFVEGIEFIAIRSLQYEENDKLNDETKVSGFLKPELDKDSVERVAIDCNEILNRSENYIQDASKEELYLLLLNGIFIDNVNGKKCHMLPAKAFLHDTSNVSYNRIPQAKCSCSFAEFVQILPCHELRMKCNIETQLLSSDTTYACFLVFKLSEKCCGLKYPVKARDLLPYKKERTNIISFTPPSIVNLDKIKWIPKQREDRWMEVIVWETIFDRQYEEYIPMDLKLICFEGT</sequence>
<proteinExistence type="predicted"/>
<accession>A0ABQ5DSI7</accession>
<comment type="caution">
    <text evidence="1">The sequence shown here is derived from an EMBL/GenBank/DDBJ whole genome shotgun (WGS) entry which is preliminary data.</text>
</comment>
<organism evidence="1 2">
    <name type="scientific">Tanacetum coccineum</name>
    <dbReference type="NCBI Taxonomy" id="301880"/>
    <lineage>
        <taxon>Eukaryota</taxon>
        <taxon>Viridiplantae</taxon>
        <taxon>Streptophyta</taxon>
        <taxon>Embryophyta</taxon>
        <taxon>Tracheophyta</taxon>
        <taxon>Spermatophyta</taxon>
        <taxon>Magnoliopsida</taxon>
        <taxon>eudicotyledons</taxon>
        <taxon>Gunneridae</taxon>
        <taxon>Pentapetalae</taxon>
        <taxon>asterids</taxon>
        <taxon>campanulids</taxon>
        <taxon>Asterales</taxon>
        <taxon>Asteraceae</taxon>
        <taxon>Asteroideae</taxon>
        <taxon>Anthemideae</taxon>
        <taxon>Anthemidinae</taxon>
        <taxon>Tanacetum</taxon>
    </lineage>
</organism>
<evidence type="ECO:0000313" key="2">
    <source>
        <dbReference type="Proteomes" id="UP001151760"/>
    </source>
</evidence>
<dbReference type="Proteomes" id="UP001151760">
    <property type="component" value="Unassembled WGS sequence"/>
</dbReference>
<dbReference type="InterPro" id="IPR025886">
    <property type="entry name" value="PP2-like"/>
</dbReference>
<reference evidence="1" key="1">
    <citation type="journal article" date="2022" name="Int. J. Mol. Sci.">
        <title>Draft Genome of Tanacetum Coccineum: Genomic Comparison of Closely Related Tanacetum-Family Plants.</title>
        <authorList>
            <person name="Yamashiro T."/>
            <person name="Shiraishi A."/>
            <person name="Nakayama K."/>
            <person name="Satake H."/>
        </authorList>
    </citation>
    <scope>NUCLEOTIDE SEQUENCE</scope>
</reference>
<dbReference type="PANTHER" id="PTHR32278:SF149">
    <property type="entry name" value="PHLOEM PROTEIN"/>
    <property type="match status" value="1"/>
</dbReference>
<gene>
    <name evidence="1" type="ORF">Tco_0939654</name>
</gene>
<dbReference type="EMBL" id="BQNB010015416">
    <property type="protein sequence ID" value="GJT39789.1"/>
    <property type="molecule type" value="Genomic_DNA"/>
</dbReference>